<dbReference type="PANTHER" id="PTHR21294:SF17">
    <property type="entry name" value="PROTEIN FIXA"/>
    <property type="match status" value="1"/>
</dbReference>
<dbReference type="InterPro" id="IPR014730">
    <property type="entry name" value="ETF_a/b_N"/>
</dbReference>
<dbReference type="Proteomes" id="UP000712673">
    <property type="component" value="Unassembled WGS sequence"/>
</dbReference>
<evidence type="ECO:0000313" key="5">
    <source>
        <dbReference type="EMBL" id="MBM3225457.1"/>
    </source>
</evidence>
<dbReference type="PANTHER" id="PTHR21294">
    <property type="entry name" value="ELECTRON TRANSFER FLAVOPROTEIN BETA-SUBUNIT"/>
    <property type="match status" value="1"/>
</dbReference>
<dbReference type="InterPro" id="IPR000049">
    <property type="entry name" value="ET-Flavoprotein_bsu_CS"/>
</dbReference>
<dbReference type="InterPro" id="IPR033948">
    <property type="entry name" value="ETF_beta_N"/>
</dbReference>
<dbReference type="AlphaFoldDB" id="A0A937W5D0"/>
<dbReference type="InterPro" id="IPR012255">
    <property type="entry name" value="ETF_b"/>
</dbReference>
<gene>
    <name evidence="5" type="ORF">FJZ47_16870</name>
</gene>
<dbReference type="Pfam" id="PF01012">
    <property type="entry name" value="ETF"/>
    <property type="match status" value="1"/>
</dbReference>
<evidence type="ECO:0000256" key="3">
    <source>
        <dbReference type="ARBA" id="ARBA00040635"/>
    </source>
</evidence>
<dbReference type="PIRSF" id="PIRSF000090">
    <property type="entry name" value="Beta-ETF"/>
    <property type="match status" value="1"/>
</dbReference>
<dbReference type="Gene3D" id="3.40.50.620">
    <property type="entry name" value="HUPs"/>
    <property type="match status" value="1"/>
</dbReference>
<organism evidence="5 6">
    <name type="scientific">Tectimicrobiota bacterium</name>
    <dbReference type="NCBI Taxonomy" id="2528274"/>
    <lineage>
        <taxon>Bacteria</taxon>
        <taxon>Pseudomonadati</taxon>
        <taxon>Nitrospinota/Tectimicrobiota group</taxon>
        <taxon>Candidatus Tectimicrobiota</taxon>
    </lineage>
</organism>
<comment type="similarity">
    <text evidence="1">Belongs to the ETF beta-subunit/FixA family.</text>
</comment>
<keyword evidence="2" id="KW-0813">Transport</keyword>
<accession>A0A937W5D0</accession>
<dbReference type="EMBL" id="VGLS01000581">
    <property type="protein sequence ID" value="MBM3225457.1"/>
    <property type="molecule type" value="Genomic_DNA"/>
</dbReference>
<sequence length="250" mass="26889">RESFRIDETAMKILNPANVDPVINGFDENAIEAALQIREAVGGKVVAISMGEEGATRALKQALAMGVDEGILLHDAAFANADATSTAYVLAEAIKKIGTYQLVLCGRQASDWDQAQVPSGIAEFLGVPSVTAVQKVEPQGEVVRVQRLLEDGYEVLDVQTPCLVTVSNEANKPRYPTLKGIMAAGKKKIPVWNAAEVGVDPAQVGNAGALTRVTKLYIPRFEGTCEFIEGETPEEMGEKLALRLRELKII</sequence>
<dbReference type="SUPFAM" id="SSF52402">
    <property type="entry name" value="Adenine nucleotide alpha hydrolases-like"/>
    <property type="match status" value="1"/>
</dbReference>
<evidence type="ECO:0000313" key="6">
    <source>
        <dbReference type="Proteomes" id="UP000712673"/>
    </source>
</evidence>
<dbReference type="InterPro" id="IPR014729">
    <property type="entry name" value="Rossmann-like_a/b/a_fold"/>
</dbReference>
<dbReference type="PROSITE" id="PS01065">
    <property type="entry name" value="ETF_BETA"/>
    <property type="match status" value="1"/>
</dbReference>
<feature type="non-terminal residue" evidence="5">
    <location>
        <position position="1"/>
    </location>
</feature>
<evidence type="ECO:0000256" key="2">
    <source>
        <dbReference type="ARBA" id="ARBA00022982"/>
    </source>
</evidence>
<name>A0A937W5D0_UNCTE</name>
<keyword evidence="2" id="KW-0249">Electron transport</keyword>
<feature type="domain" description="Electron transfer flavoprotein alpha/beta-subunit N-terminal" evidence="4">
    <location>
        <begin position="11"/>
        <end position="201"/>
    </location>
</feature>
<dbReference type="GO" id="GO:0009055">
    <property type="term" value="F:electron transfer activity"/>
    <property type="evidence" value="ECO:0007669"/>
    <property type="project" value="InterPro"/>
</dbReference>
<protein>
    <recommendedName>
        <fullName evidence="3">Protein FixA</fullName>
    </recommendedName>
</protein>
<evidence type="ECO:0000259" key="4">
    <source>
        <dbReference type="SMART" id="SM00893"/>
    </source>
</evidence>
<proteinExistence type="inferred from homology"/>
<dbReference type="CDD" id="cd01714">
    <property type="entry name" value="ETF_beta"/>
    <property type="match status" value="1"/>
</dbReference>
<evidence type="ECO:0000256" key="1">
    <source>
        <dbReference type="ARBA" id="ARBA00007557"/>
    </source>
</evidence>
<dbReference type="SMART" id="SM00893">
    <property type="entry name" value="ETF"/>
    <property type="match status" value="1"/>
</dbReference>
<comment type="caution">
    <text evidence="5">The sequence shown here is derived from an EMBL/GenBank/DDBJ whole genome shotgun (WGS) entry which is preliminary data.</text>
</comment>
<reference evidence="5" key="1">
    <citation type="submission" date="2019-03" db="EMBL/GenBank/DDBJ databases">
        <title>Lake Tanganyika Metagenome-Assembled Genomes (MAGs).</title>
        <authorList>
            <person name="Tran P."/>
        </authorList>
    </citation>
    <scope>NUCLEOTIDE SEQUENCE</scope>
    <source>
        <strain evidence="5">K_DeepCast_65m_m2_066</strain>
    </source>
</reference>